<dbReference type="InterPro" id="IPR011737">
    <property type="entry name" value="CHP02206_TP0381"/>
</dbReference>
<feature type="transmembrane region" description="Helical" evidence="1">
    <location>
        <begin position="20"/>
        <end position="40"/>
    </location>
</feature>
<sequence>MPNWITPGSESPFQLFSQSHVSALVLFIFGLCGVGILALKSRKRSNGNVNNAVRWTLLGILIVSELSYQIWAFAYGLWEVTAYLPLHLCSVASLLGIVSLITMRPSLIKINFFIGILPAIFALVTPDLLYDYQHYRFWRFFLHHMAIPWTSLFLVISTSATITWKDMWKTFGMLIAYASIVGFLNVFLQSNYLYLRNPPNASTLLNWFGEGWWYIISLTLITLICFSLLVVIFRIVNKS</sequence>
<dbReference type="Pfam" id="PF14808">
    <property type="entry name" value="TMEM164"/>
    <property type="match status" value="1"/>
</dbReference>
<gene>
    <name evidence="2" type="ORF">H0267_09940</name>
</gene>
<accession>A0A931MV76</accession>
<proteinExistence type="predicted"/>
<feature type="transmembrane region" description="Helical" evidence="1">
    <location>
        <begin position="174"/>
        <end position="192"/>
    </location>
</feature>
<name>A0A931MV76_9BACI</name>
<evidence type="ECO:0000313" key="3">
    <source>
        <dbReference type="Proteomes" id="UP000614490"/>
    </source>
</evidence>
<evidence type="ECO:0000313" key="2">
    <source>
        <dbReference type="EMBL" id="MBH0230532.1"/>
    </source>
</evidence>
<organism evidence="2 3">
    <name type="scientific">Halobacillus yeomjeoni</name>
    <dbReference type="NCBI Taxonomy" id="311194"/>
    <lineage>
        <taxon>Bacteria</taxon>
        <taxon>Bacillati</taxon>
        <taxon>Bacillota</taxon>
        <taxon>Bacilli</taxon>
        <taxon>Bacillales</taxon>
        <taxon>Bacillaceae</taxon>
        <taxon>Halobacillus</taxon>
    </lineage>
</organism>
<dbReference type="NCBIfam" id="TIGR02206">
    <property type="entry name" value="intg_mem_TP0381"/>
    <property type="match status" value="1"/>
</dbReference>
<evidence type="ECO:0000256" key="1">
    <source>
        <dbReference type="SAM" id="Phobius"/>
    </source>
</evidence>
<keyword evidence="1" id="KW-0812">Transmembrane</keyword>
<comment type="caution">
    <text evidence="2">The sequence shown here is derived from an EMBL/GenBank/DDBJ whole genome shotgun (WGS) entry which is preliminary data.</text>
</comment>
<protein>
    <submittedName>
        <fullName evidence="2">TIGR02206 family membrane protein</fullName>
    </submittedName>
</protein>
<dbReference type="Proteomes" id="UP000614490">
    <property type="component" value="Unassembled WGS sequence"/>
</dbReference>
<keyword evidence="1" id="KW-1133">Transmembrane helix</keyword>
<feature type="transmembrane region" description="Helical" evidence="1">
    <location>
        <begin position="84"/>
        <end position="103"/>
    </location>
</feature>
<reference evidence="2 3" key="1">
    <citation type="journal article" date="2005" name="Int. J. Syst. Evol. Microbiol.">
        <title>Halobacillus yeomjeoni sp. nov., isolated from a marine solar saltern in Korea.</title>
        <authorList>
            <person name="Yoon J.H."/>
            <person name="Kang S.J."/>
            <person name="Lee C.H."/>
            <person name="Oh H.W."/>
            <person name="Oh T.K."/>
        </authorList>
    </citation>
    <scope>NUCLEOTIDE SEQUENCE [LARGE SCALE GENOMIC DNA]</scope>
    <source>
        <strain evidence="2 3">KCTC 3957</strain>
    </source>
</reference>
<keyword evidence="3" id="KW-1185">Reference proteome</keyword>
<feature type="transmembrane region" description="Helical" evidence="1">
    <location>
        <begin position="52"/>
        <end position="78"/>
    </location>
</feature>
<dbReference type="EMBL" id="JADZSC010000002">
    <property type="protein sequence ID" value="MBH0230532.1"/>
    <property type="molecule type" value="Genomic_DNA"/>
</dbReference>
<feature type="transmembrane region" description="Helical" evidence="1">
    <location>
        <begin position="110"/>
        <end position="129"/>
    </location>
</feature>
<dbReference type="AlphaFoldDB" id="A0A931MV76"/>
<keyword evidence="1" id="KW-0472">Membrane</keyword>
<dbReference type="RefSeq" id="WP_197317163.1">
    <property type="nucleotide sequence ID" value="NZ_JADZSC010000002.1"/>
</dbReference>
<feature type="transmembrane region" description="Helical" evidence="1">
    <location>
        <begin position="212"/>
        <end position="236"/>
    </location>
</feature>
<feature type="transmembrane region" description="Helical" evidence="1">
    <location>
        <begin position="141"/>
        <end position="162"/>
    </location>
</feature>